<dbReference type="OrthoDB" id="2985014at2759"/>
<gene>
    <name evidence="2" type="ORF">AC579_9615</name>
</gene>
<sequence length="193" mass="21418">MASGSRRLSIYFVHLKAAAFPHWCSDFTRFIDYLPRILLLSAYSQKHLTILLDLGDTDRLYAMSSFTAPKTADPRPSTDTSRTLIADSASIAPSEASTLRPASTPYRGFASEAAYLEALREWAESKRYIQPDSSLVGFYGDTTMETLASKPRMEFGISRRIKQRKASKDASAAEKKQSGSRSHWSLGLKKAPA</sequence>
<dbReference type="Proteomes" id="UP000073492">
    <property type="component" value="Unassembled WGS sequence"/>
</dbReference>
<comment type="caution">
    <text evidence="2">The sequence shown here is derived from an EMBL/GenBank/DDBJ whole genome shotgun (WGS) entry which is preliminary data.</text>
</comment>
<evidence type="ECO:0000313" key="2">
    <source>
        <dbReference type="EMBL" id="KXT17977.1"/>
    </source>
</evidence>
<accession>A0A139IT75</accession>
<feature type="region of interest" description="Disordered" evidence="1">
    <location>
        <begin position="155"/>
        <end position="193"/>
    </location>
</feature>
<evidence type="ECO:0000313" key="3">
    <source>
        <dbReference type="Proteomes" id="UP000073492"/>
    </source>
</evidence>
<reference evidence="2 3" key="1">
    <citation type="submission" date="2015-07" db="EMBL/GenBank/DDBJ databases">
        <title>Comparative genomics of the Sigatoka disease complex on banana suggests a link between parallel evolutionary changes in Pseudocercospora fijiensis and Pseudocercospora eumusae and increased virulence on the banana host.</title>
        <authorList>
            <person name="Chang T.-C."/>
            <person name="Salvucci A."/>
            <person name="Crous P.W."/>
            <person name="Stergiopoulos I."/>
        </authorList>
    </citation>
    <scope>NUCLEOTIDE SEQUENCE [LARGE SCALE GENOMIC DNA]</scope>
    <source>
        <strain evidence="2 3">CBS 116634</strain>
    </source>
</reference>
<keyword evidence="3" id="KW-1185">Reference proteome</keyword>
<protein>
    <submittedName>
        <fullName evidence="2">Uncharacterized protein</fullName>
    </submittedName>
</protein>
<dbReference type="AlphaFoldDB" id="A0A139IT75"/>
<proteinExistence type="predicted"/>
<evidence type="ECO:0000256" key="1">
    <source>
        <dbReference type="SAM" id="MobiDB-lite"/>
    </source>
</evidence>
<organism evidence="2 3">
    <name type="scientific">Pseudocercospora musae</name>
    <dbReference type="NCBI Taxonomy" id="113226"/>
    <lineage>
        <taxon>Eukaryota</taxon>
        <taxon>Fungi</taxon>
        <taxon>Dikarya</taxon>
        <taxon>Ascomycota</taxon>
        <taxon>Pezizomycotina</taxon>
        <taxon>Dothideomycetes</taxon>
        <taxon>Dothideomycetidae</taxon>
        <taxon>Mycosphaerellales</taxon>
        <taxon>Mycosphaerellaceae</taxon>
        <taxon>Pseudocercospora</taxon>
    </lineage>
</organism>
<dbReference type="EMBL" id="LFZO01000012">
    <property type="protein sequence ID" value="KXT17977.1"/>
    <property type="molecule type" value="Genomic_DNA"/>
</dbReference>
<feature type="compositionally biased region" description="Basic and acidic residues" evidence="1">
    <location>
        <begin position="166"/>
        <end position="177"/>
    </location>
</feature>
<name>A0A139IT75_9PEZI</name>